<dbReference type="EMBL" id="FXBB01000001">
    <property type="protein sequence ID" value="SMG11980.1"/>
    <property type="molecule type" value="Genomic_DNA"/>
</dbReference>
<dbReference type="InterPro" id="IPR013750">
    <property type="entry name" value="GHMP_kinase_C_dom"/>
</dbReference>
<keyword evidence="12" id="KW-1185">Reference proteome</keyword>
<evidence type="ECO:0000256" key="7">
    <source>
        <dbReference type="HAMAP-Rule" id="MF_00384"/>
    </source>
</evidence>
<comment type="subcellular location">
    <subcellularLocation>
        <location evidence="7">Cytoplasm</location>
    </subcellularLocation>
</comment>
<evidence type="ECO:0000313" key="11">
    <source>
        <dbReference type="EMBL" id="SMG11980.1"/>
    </source>
</evidence>
<evidence type="ECO:0000259" key="9">
    <source>
        <dbReference type="Pfam" id="PF00288"/>
    </source>
</evidence>
<evidence type="ECO:0000256" key="2">
    <source>
        <dbReference type="ARBA" id="ARBA00022679"/>
    </source>
</evidence>
<evidence type="ECO:0000256" key="3">
    <source>
        <dbReference type="ARBA" id="ARBA00022697"/>
    </source>
</evidence>
<dbReference type="InterPro" id="IPR000870">
    <property type="entry name" value="Homoserine_kinase"/>
</dbReference>
<dbReference type="InterPro" id="IPR036554">
    <property type="entry name" value="GHMP_kinase_C_sf"/>
</dbReference>
<organism evidence="11 12">
    <name type="scientific">Dethiosulfovibrio salsuginis</name>
    <dbReference type="NCBI Taxonomy" id="561720"/>
    <lineage>
        <taxon>Bacteria</taxon>
        <taxon>Thermotogati</taxon>
        <taxon>Synergistota</taxon>
        <taxon>Synergistia</taxon>
        <taxon>Synergistales</taxon>
        <taxon>Dethiosulfovibrionaceae</taxon>
        <taxon>Dethiosulfovibrio</taxon>
    </lineage>
</organism>
<keyword evidence="1 7" id="KW-0028">Amino-acid biosynthesis</keyword>
<dbReference type="OrthoDB" id="9769912at2"/>
<dbReference type="RefSeq" id="WP_085543585.1">
    <property type="nucleotide sequence ID" value="NZ_FXBB01000001.1"/>
</dbReference>
<dbReference type="NCBIfam" id="TIGR00191">
    <property type="entry name" value="thrB"/>
    <property type="match status" value="1"/>
</dbReference>
<keyword evidence="5 7" id="KW-0418">Kinase</keyword>
<evidence type="ECO:0000256" key="8">
    <source>
        <dbReference type="NCBIfam" id="TIGR00191"/>
    </source>
</evidence>
<dbReference type="GO" id="GO:0009088">
    <property type="term" value="P:threonine biosynthetic process"/>
    <property type="evidence" value="ECO:0007669"/>
    <property type="project" value="UniProtKB-UniRule"/>
</dbReference>
<evidence type="ECO:0000259" key="10">
    <source>
        <dbReference type="Pfam" id="PF08544"/>
    </source>
</evidence>
<dbReference type="InterPro" id="IPR006204">
    <property type="entry name" value="GHMP_kinase_N_dom"/>
</dbReference>
<dbReference type="EC" id="2.7.1.39" evidence="7 8"/>
<dbReference type="Proteomes" id="UP000193355">
    <property type="component" value="Unassembled WGS sequence"/>
</dbReference>
<dbReference type="STRING" id="561720.SAMN06275492_101312"/>
<keyword evidence="2 7" id="KW-0808">Transferase</keyword>
<gene>
    <name evidence="7" type="primary">thrB</name>
    <name evidence="11" type="ORF">SAMN06275492_101312</name>
</gene>
<dbReference type="InterPro" id="IPR014721">
    <property type="entry name" value="Ribsml_uS5_D2-typ_fold_subgr"/>
</dbReference>
<dbReference type="UniPathway" id="UPA00050">
    <property type="reaction ID" value="UER00064"/>
</dbReference>
<dbReference type="PIRSF" id="PIRSF000676">
    <property type="entry name" value="Homoser_kin"/>
    <property type="match status" value="1"/>
</dbReference>
<comment type="catalytic activity">
    <reaction evidence="7">
        <text>L-homoserine + ATP = O-phospho-L-homoserine + ADP + H(+)</text>
        <dbReference type="Rhea" id="RHEA:13985"/>
        <dbReference type="ChEBI" id="CHEBI:15378"/>
        <dbReference type="ChEBI" id="CHEBI:30616"/>
        <dbReference type="ChEBI" id="CHEBI:57476"/>
        <dbReference type="ChEBI" id="CHEBI:57590"/>
        <dbReference type="ChEBI" id="CHEBI:456216"/>
        <dbReference type="EC" id="2.7.1.39"/>
    </reaction>
</comment>
<sequence length="305" mass="32344">MISVRVPATSANLGSGYDSIGLALKFYNVFKVRELLPKGKYDLETVGEGSTEAQDVNANGVIMGYEAACAQWGIEAPGLNLLSLNAIPFCRGLGSSSSAIVGGVMIANQLRGNPLSKEELLPLMVSLEGHPDNVVPCCVGGMAVSCWDRGELRYVKLPPSQGEMVTAVVAVPNIKVPTSQARAALPSSVSMEDAVFNLSRSALLAASWSTGRWDNLSWAMGDRLHQPFRSKLFPGGEDILNELRDLPGCDGVAISGSGPTMVAFTRTNPGEIARAMCSIFARLGVHSRFFVLDVDQKGATVKIDG</sequence>
<dbReference type="HAMAP" id="MF_00384">
    <property type="entry name" value="Homoser_kinase"/>
    <property type="match status" value="1"/>
</dbReference>
<name>A0A1X7IBI0_9BACT</name>
<keyword evidence="3 7" id="KW-0791">Threonine biosynthesis</keyword>
<feature type="binding site" evidence="7">
    <location>
        <begin position="88"/>
        <end position="98"/>
    </location>
    <ligand>
        <name>ATP</name>
        <dbReference type="ChEBI" id="CHEBI:30616"/>
    </ligand>
</feature>
<dbReference type="SUPFAM" id="SSF55060">
    <property type="entry name" value="GHMP Kinase, C-terminal domain"/>
    <property type="match status" value="1"/>
</dbReference>
<evidence type="ECO:0000256" key="6">
    <source>
        <dbReference type="ARBA" id="ARBA00022840"/>
    </source>
</evidence>
<reference evidence="12" key="1">
    <citation type="submission" date="2017-04" db="EMBL/GenBank/DDBJ databases">
        <authorList>
            <person name="Varghese N."/>
            <person name="Submissions S."/>
        </authorList>
    </citation>
    <scope>NUCLEOTIDE SEQUENCE [LARGE SCALE GENOMIC DNA]</scope>
    <source>
        <strain evidence="12">USBA 82</strain>
    </source>
</reference>
<dbReference type="PANTHER" id="PTHR20861:SF1">
    <property type="entry name" value="HOMOSERINE KINASE"/>
    <property type="match status" value="1"/>
</dbReference>
<feature type="domain" description="GHMP kinase C-terminal" evidence="10">
    <location>
        <begin position="211"/>
        <end position="280"/>
    </location>
</feature>
<dbReference type="GO" id="GO:0004413">
    <property type="term" value="F:homoserine kinase activity"/>
    <property type="evidence" value="ECO:0007669"/>
    <property type="project" value="UniProtKB-UniRule"/>
</dbReference>
<comment type="function">
    <text evidence="7">Catalyzes the ATP-dependent phosphorylation of L-homoserine to L-homoserine phosphate.</text>
</comment>
<feature type="domain" description="GHMP kinase N-terminal" evidence="9">
    <location>
        <begin position="66"/>
        <end position="141"/>
    </location>
</feature>
<dbReference type="GO" id="GO:0005737">
    <property type="term" value="C:cytoplasm"/>
    <property type="evidence" value="ECO:0007669"/>
    <property type="project" value="UniProtKB-SubCell"/>
</dbReference>
<keyword evidence="6 7" id="KW-0067">ATP-binding</keyword>
<proteinExistence type="inferred from homology"/>
<dbReference type="Gene3D" id="3.30.230.10">
    <property type="match status" value="1"/>
</dbReference>
<dbReference type="GO" id="GO:0005524">
    <property type="term" value="F:ATP binding"/>
    <property type="evidence" value="ECO:0007669"/>
    <property type="project" value="UniProtKB-UniRule"/>
</dbReference>
<dbReference type="Gene3D" id="3.30.70.890">
    <property type="entry name" value="GHMP kinase, C-terminal domain"/>
    <property type="match status" value="1"/>
</dbReference>
<dbReference type="SUPFAM" id="SSF54211">
    <property type="entry name" value="Ribosomal protein S5 domain 2-like"/>
    <property type="match status" value="1"/>
</dbReference>
<dbReference type="AlphaFoldDB" id="A0A1X7IBI0"/>
<evidence type="ECO:0000313" key="12">
    <source>
        <dbReference type="Proteomes" id="UP000193355"/>
    </source>
</evidence>
<evidence type="ECO:0000256" key="5">
    <source>
        <dbReference type="ARBA" id="ARBA00022777"/>
    </source>
</evidence>
<evidence type="ECO:0000256" key="4">
    <source>
        <dbReference type="ARBA" id="ARBA00022741"/>
    </source>
</evidence>
<keyword evidence="4 7" id="KW-0547">Nucleotide-binding</keyword>
<keyword evidence="7" id="KW-0963">Cytoplasm</keyword>
<dbReference type="PRINTS" id="PR00958">
    <property type="entry name" value="HOMSERKINASE"/>
</dbReference>
<dbReference type="InterPro" id="IPR020568">
    <property type="entry name" value="Ribosomal_Su5_D2-typ_SF"/>
</dbReference>
<accession>A0A1X7IBI0</accession>
<protein>
    <recommendedName>
        <fullName evidence="7 8">Homoserine kinase</fullName>
        <shortName evidence="7">HK</shortName>
        <shortName evidence="7">HSK</shortName>
        <ecNumber evidence="7 8">2.7.1.39</ecNumber>
    </recommendedName>
</protein>
<dbReference type="PANTHER" id="PTHR20861">
    <property type="entry name" value="HOMOSERINE/4-DIPHOSPHOCYTIDYL-2-C-METHYL-D-ERYTHRITOL KINASE"/>
    <property type="match status" value="1"/>
</dbReference>
<evidence type="ECO:0000256" key="1">
    <source>
        <dbReference type="ARBA" id="ARBA00022605"/>
    </source>
</evidence>
<dbReference type="Pfam" id="PF08544">
    <property type="entry name" value="GHMP_kinases_C"/>
    <property type="match status" value="1"/>
</dbReference>
<comment type="pathway">
    <text evidence="7">Amino-acid biosynthesis; L-threonine biosynthesis; L-threonine from L-aspartate: step 4/5.</text>
</comment>
<comment type="similarity">
    <text evidence="7">Belongs to the GHMP kinase family. Homoserine kinase subfamily.</text>
</comment>
<dbReference type="Pfam" id="PF00288">
    <property type="entry name" value="GHMP_kinases_N"/>
    <property type="match status" value="1"/>
</dbReference>